<dbReference type="EMBL" id="ML208259">
    <property type="protein sequence ID" value="TFK77550.1"/>
    <property type="molecule type" value="Genomic_DNA"/>
</dbReference>
<sequence>MIRLNYYVTFDNTEIGVLEIDPSKSFRDALDKIYATAFHDYDEKSRINLHDLVLYKPKDVEMEPKDSLFDRATASLSEASSVNLDEEILTTFESSSSDVLHVIVDAPEFAERFFPIEAKRLEKLTREADDSDMPKFYKGYWRNKTVNEVLRMDVLPLAFDEDHKQLVVHASYRTLFQRASSLRRKFPEKGVLVTDELGTDTTGWLWFMLVCVIASRKPVAFHYHGKTRLLVHGDVYLITDSPSRFFKRLSKSPTVFRQVTTWCLVETDEGSDPPVYLVESGTPIFPVQASSPNSTRYVWRRDVRLNV</sequence>
<gene>
    <name evidence="1" type="ORF">BDN72DRAFT_891275</name>
</gene>
<dbReference type="Proteomes" id="UP000308600">
    <property type="component" value="Unassembled WGS sequence"/>
</dbReference>
<protein>
    <submittedName>
        <fullName evidence="1">Uncharacterized protein</fullName>
    </submittedName>
</protein>
<proteinExistence type="predicted"/>
<name>A0ACD3BI07_9AGAR</name>
<accession>A0ACD3BI07</accession>
<keyword evidence="2" id="KW-1185">Reference proteome</keyword>
<organism evidence="1 2">
    <name type="scientific">Pluteus cervinus</name>
    <dbReference type="NCBI Taxonomy" id="181527"/>
    <lineage>
        <taxon>Eukaryota</taxon>
        <taxon>Fungi</taxon>
        <taxon>Dikarya</taxon>
        <taxon>Basidiomycota</taxon>
        <taxon>Agaricomycotina</taxon>
        <taxon>Agaricomycetes</taxon>
        <taxon>Agaricomycetidae</taxon>
        <taxon>Agaricales</taxon>
        <taxon>Pluteineae</taxon>
        <taxon>Pluteaceae</taxon>
        <taxon>Pluteus</taxon>
    </lineage>
</organism>
<evidence type="ECO:0000313" key="2">
    <source>
        <dbReference type="Proteomes" id="UP000308600"/>
    </source>
</evidence>
<reference evidence="1 2" key="1">
    <citation type="journal article" date="2019" name="Nat. Ecol. Evol.">
        <title>Megaphylogeny resolves global patterns of mushroom evolution.</title>
        <authorList>
            <person name="Varga T."/>
            <person name="Krizsan K."/>
            <person name="Foldi C."/>
            <person name="Dima B."/>
            <person name="Sanchez-Garcia M."/>
            <person name="Sanchez-Ramirez S."/>
            <person name="Szollosi G.J."/>
            <person name="Szarkandi J.G."/>
            <person name="Papp V."/>
            <person name="Albert L."/>
            <person name="Andreopoulos W."/>
            <person name="Angelini C."/>
            <person name="Antonin V."/>
            <person name="Barry K.W."/>
            <person name="Bougher N.L."/>
            <person name="Buchanan P."/>
            <person name="Buyck B."/>
            <person name="Bense V."/>
            <person name="Catcheside P."/>
            <person name="Chovatia M."/>
            <person name="Cooper J."/>
            <person name="Damon W."/>
            <person name="Desjardin D."/>
            <person name="Finy P."/>
            <person name="Geml J."/>
            <person name="Haridas S."/>
            <person name="Hughes K."/>
            <person name="Justo A."/>
            <person name="Karasinski D."/>
            <person name="Kautmanova I."/>
            <person name="Kiss B."/>
            <person name="Kocsube S."/>
            <person name="Kotiranta H."/>
            <person name="LaButti K.M."/>
            <person name="Lechner B.E."/>
            <person name="Liimatainen K."/>
            <person name="Lipzen A."/>
            <person name="Lukacs Z."/>
            <person name="Mihaltcheva S."/>
            <person name="Morgado L.N."/>
            <person name="Niskanen T."/>
            <person name="Noordeloos M.E."/>
            <person name="Ohm R.A."/>
            <person name="Ortiz-Santana B."/>
            <person name="Ovrebo C."/>
            <person name="Racz N."/>
            <person name="Riley R."/>
            <person name="Savchenko A."/>
            <person name="Shiryaev A."/>
            <person name="Soop K."/>
            <person name="Spirin V."/>
            <person name="Szebenyi C."/>
            <person name="Tomsovsky M."/>
            <person name="Tulloss R.E."/>
            <person name="Uehling J."/>
            <person name="Grigoriev I.V."/>
            <person name="Vagvolgyi C."/>
            <person name="Papp T."/>
            <person name="Martin F.M."/>
            <person name="Miettinen O."/>
            <person name="Hibbett D.S."/>
            <person name="Nagy L.G."/>
        </authorList>
    </citation>
    <scope>NUCLEOTIDE SEQUENCE [LARGE SCALE GENOMIC DNA]</scope>
    <source>
        <strain evidence="1 2">NL-1719</strain>
    </source>
</reference>
<evidence type="ECO:0000313" key="1">
    <source>
        <dbReference type="EMBL" id="TFK77550.1"/>
    </source>
</evidence>